<dbReference type="Pfam" id="PF08282">
    <property type="entry name" value="Hydrolase_3"/>
    <property type="match status" value="1"/>
</dbReference>
<keyword evidence="1" id="KW-0378">Hydrolase</keyword>
<sequence length="145" mass="15708">MEVPQCIDAEEWPQFLQRETAVKCSIVLLDTPKVEQLKTELSALGTLELTSENQMLIEYNNSGTTKGSGMLHYLAAHGLKAQNAVAVGDGDNDLPMLQQAGFSIAMGNADPLLQRAADYITDTVWQDGLASALEKHLLKADCVTC</sequence>
<gene>
    <name evidence="1" type="primary">ycsE_10</name>
    <name evidence="1" type="ORF">SDC9_148226</name>
</gene>
<proteinExistence type="predicted"/>
<dbReference type="InterPro" id="IPR036412">
    <property type="entry name" value="HAD-like_sf"/>
</dbReference>
<dbReference type="EMBL" id="VSSQ01047049">
    <property type="protein sequence ID" value="MPN01027.1"/>
    <property type="molecule type" value="Genomic_DNA"/>
</dbReference>
<dbReference type="PANTHER" id="PTHR10000">
    <property type="entry name" value="PHOSPHOSERINE PHOSPHATASE"/>
    <property type="match status" value="1"/>
</dbReference>
<dbReference type="SUPFAM" id="SSF56784">
    <property type="entry name" value="HAD-like"/>
    <property type="match status" value="1"/>
</dbReference>
<dbReference type="GO" id="GO:0000287">
    <property type="term" value="F:magnesium ion binding"/>
    <property type="evidence" value="ECO:0007669"/>
    <property type="project" value="TreeGrafter"/>
</dbReference>
<evidence type="ECO:0000313" key="1">
    <source>
        <dbReference type="EMBL" id="MPN01027.1"/>
    </source>
</evidence>
<reference evidence="1" key="1">
    <citation type="submission" date="2019-08" db="EMBL/GenBank/DDBJ databases">
        <authorList>
            <person name="Kucharzyk K."/>
            <person name="Murdoch R.W."/>
            <person name="Higgins S."/>
            <person name="Loffler F."/>
        </authorList>
    </citation>
    <scope>NUCLEOTIDE SEQUENCE</scope>
</reference>
<dbReference type="Gene3D" id="3.30.1240.10">
    <property type="match status" value="1"/>
</dbReference>
<dbReference type="InterPro" id="IPR023214">
    <property type="entry name" value="HAD_sf"/>
</dbReference>
<dbReference type="InterPro" id="IPR006379">
    <property type="entry name" value="HAD-SF_hydro_IIB"/>
</dbReference>
<name>A0A645EH04_9ZZZZ</name>
<dbReference type="Gene3D" id="3.40.50.1000">
    <property type="entry name" value="HAD superfamily/HAD-like"/>
    <property type="match status" value="1"/>
</dbReference>
<organism evidence="1">
    <name type="scientific">bioreactor metagenome</name>
    <dbReference type="NCBI Taxonomy" id="1076179"/>
    <lineage>
        <taxon>unclassified sequences</taxon>
        <taxon>metagenomes</taxon>
        <taxon>ecological metagenomes</taxon>
    </lineage>
</organism>
<dbReference type="EC" id="3.1.3.104" evidence="1"/>
<accession>A0A645EH04</accession>
<dbReference type="AlphaFoldDB" id="A0A645EH04"/>
<dbReference type="PROSITE" id="PS01229">
    <property type="entry name" value="COF_2"/>
    <property type="match status" value="1"/>
</dbReference>
<dbReference type="GO" id="GO:0043726">
    <property type="term" value="F:5-amino-6-(5-phosphoribitylamino)uracil phosphatase activity"/>
    <property type="evidence" value="ECO:0007669"/>
    <property type="project" value="UniProtKB-EC"/>
</dbReference>
<dbReference type="GO" id="GO:0005829">
    <property type="term" value="C:cytosol"/>
    <property type="evidence" value="ECO:0007669"/>
    <property type="project" value="TreeGrafter"/>
</dbReference>
<dbReference type="PANTHER" id="PTHR10000:SF8">
    <property type="entry name" value="HAD SUPERFAMILY HYDROLASE-LIKE, TYPE 3"/>
    <property type="match status" value="1"/>
</dbReference>
<protein>
    <submittedName>
        <fullName evidence="1">5-amino-6-(5-phospho-D-ribitylamino)uracil phosphatase YcsE</fullName>
        <ecNumber evidence="1">3.1.3.104</ecNumber>
    </submittedName>
</protein>
<comment type="caution">
    <text evidence="1">The sequence shown here is derived from an EMBL/GenBank/DDBJ whole genome shotgun (WGS) entry which is preliminary data.</text>
</comment>
<dbReference type="NCBIfam" id="TIGR01484">
    <property type="entry name" value="HAD-SF-IIB"/>
    <property type="match status" value="1"/>
</dbReference>